<organism evidence="1 2">
    <name type="scientific">Heliocybe sulcata</name>
    <dbReference type="NCBI Taxonomy" id="5364"/>
    <lineage>
        <taxon>Eukaryota</taxon>
        <taxon>Fungi</taxon>
        <taxon>Dikarya</taxon>
        <taxon>Basidiomycota</taxon>
        <taxon>Agaricomycotina</taxon>
        <taxon>Agaricomycetes</taxon>
        <taxon>Gloeophyllales</taxon>
        <taxon>Gloeophyllaceae</taxon>
        <taxon>Heliocybe</taxon>
    </lineage>
</organism>
<name>A0A5C3MKT1_9AGAM</name>
<evidence type="ECO:0000313" key="2">
    <source>
        <dbReference type="Proteomes" id="UP000305948"/>
    </source>
</evidence>
<reference evidence="1 2" key="1">
    <citation type="journal article" date="2019" name="Nat. Ecol. Evol.">
        <title>Megaphylogeny resolves global patterns of mushroom evolution.</title>
        <authorList>
            <person name="Varga T."/>
            <person name="Krizsan K."/>
            <person name="Foldi C."/>
            <person name="Dima B."/>
            <person name="Sanchez-Garcia M."/>
            <person name="Sanchez-Ramirez S."/>
            <person name="Szollosi G.J."/>
            <person name="Szarkandi J.G."/>
            <person name="Papp V."/>
            <person name="Albert L."/>
            <person name="Andreopoulos W."/>
            <person name="Angelini C."/>
            <person name="Antonin V."/>
            <person name="Barry K.W."/>
            <person name="Bougher N.L."/>
            <person name="Buchanan P."/>
            <person name="Buyck B."/>
            <person name="Bense V."/>
            <person name="Catcheside P."/>
            <person name="Chovatia M."/>
            <person name="Cooper J."/>
            <person name="Damon W."/>
            <person name="Desjardin D."/>
            <person name="Finy P."/>
            <person name="Geml J."/>
            <person name="Haridas S."/>
            <person name="Hughes K."/>
            <person name="Justo A."/>
            <person name="Karasinski D."/>
            <person name="Kautmanova I."/>
            <person name="Kiss B."/>
            <person name="Kocsube S."/>
            <person name="Kotiranta H."/>
            <person name="LaButti K.M."/>
            <person name="Lechner B.E."/>
            <person name="Liimatainen K."/>
            <person name="Lipzen A."/>
            <person name="Lukacs Z."/>
            <person name="Mihaltcheva S."/>
            <person name="Morgado L.N."/>
            <person name="Niskanen T."/>
            <person name="Noordeloos M.E."/>
            <person name="Ohm R.A."/>
            <person name="Ortiz-Santana B."/>
            <person name="Ovrebo C."/>
            <person name="Racz N."/>
            <person name="Riley R."/>
            <person name="Savchenko A."/>
            <person name="Shiryaev A."/>
            <person name="Soop K."/>
            <person name="Spirin V."/>
            <person name="Szebenyi C."/>
            <person name="Tomsovsky M."/>
            <person name="Tulloss R.E."/>
            <person name="Uehling J."/>
            <person name="Grigoriev I.V."/>
            <person name="Vagvolgyi C."/>
            <person name="Papp T."/>
            <person name="Martin F.M."/>
            <person name="Miettinen O."/>
            <person name="Hibbett D.S."/>
            <person name="Nagy L.G."/>
        </authorList>
    </citation>
    <scope>NUCLEOTIDE SEQUENCE [LARGE SCALE GENOMIC DNA]</scope>
    <source>
        <strain evidence="1 2">OMC1185</strain>
    </source>
</reference>
<protein>
    <submittedName>
        <fullName evidence="1">Uncharacterized protein</fullName>
    </submittedName>
</protein>
<sequence>MSVSTHLISGTPTAPHLRQSAEWFSTYQEVSAPVQFSPSPPPASSPMPLSFNRQLFPNATTIATMECAPYSSVHRHGRQINQFFPITPLPMCTRFLDYPDASNTQRMALAHSIHTNDTSGVLIGTSSARSPPLPRHLLLRHEKRSSHAHSICASFSITLMICNLLPWALRKSNGTFAFYELISIF</sequence>
<accession>A0A5C3MKT1</accession>
<keyword evidence="2" id="KW-1185">Reference proteome</keyword>
<dbReference type="EMBL" id="ML213535">
    <property type="protein sequence ID" value="TFK45880.1"/>
    <property type="molecule type" value="Genomic_DNA"/>
</dbReference>
<proteinExistence type="predicted"/>
<evidence type="ECO:0000313" key="1">
    <source>
        <dbReference type="EMBL" id="TFK45880.1"/>
    </source>
</evidence>
<dbReference type="AlphaFoldDB" id="A0A5C3MKT1"/>
<gene>
    <name evidence="1" type="ORF">OE88DRAFT_1668472</name>
</gene>
<dbReference type="Proteomes" id="UP000305948">
    <property type="component" value="Unassembled WGS sequence"/>
</dbReference>